<dbReference type="PANTHER" id="PTHR10000:SF53">
    <property type="entry name" value="5-AMINO-6-(5-PHOSPHO-D-RIBITYLAMINO)URACIL PHOSPHATASE YBJI-RELATED"/>
    <property type="match status" value="1"/>
</dbReference>
<evidence type="ECO:0000313" key="1">
    <source>
        <dbReference type="EMBL" id="MCZ0856464.1"/>
    </source>
</evidence>
<accession>A0ABT4I402</accession>
<dbReference type="InterPro" id="IPR036412">
    <property type="entry name" value="HAD-like_sf"/>
</dbReference>
<dbReference type="Pfam" id="PF08282">
    <property type="entry name" value="Hydrolase_3"/>
    <property type="match status" value="1"/>
</dbReference>
<dbReference type="Proteomes" id="UP001072034">
    <property type="component" value="Unassembled WGS sequence"/>
</dbReference>
<dbReference type="PROSITE" id="PS01229">
    <property type="entry name" value="COF_2"/>
    <property type="match status" value="1"/>
</dbReference>
<dbReference type="SUPFAM" id="SSF56784">
    <property type="entry name" value="HAD-like"/>
    <property type="match status" value="1"/>
</dbReference>
<dbReference type="InterPro" id="IPR023214">
    <property type="entry name" value="HAD_sf"/>
</dbReference>
<dbReference type="RefSeq" id="WP_268916268.1">
    <property type="nucleotide sequence ID" value="NZ_JAPTMY010000001.1"/>
</dbReference>
<gene>
    <name evidence="1" type="ORF">OHJ16_00140</name>
</gene>
<dbReference type="SFLD" id="SFLDS00003">
    <property type="entry name" value="Haloacid_Dehalogenase"/>
    <property type="match status" value="1"/>
</dbReference>
<keyword evidence="2" id="KW-1185">Reference proteome</keyword>
<reference evidence="1" key="1">
    <citation type="submission" date="2022-10" db="EMBL/GenBank/DDBJ databases">
        <title>Genome sequence of Actinomyces israelii ATCC 10048.</title>
        <authorList>
            <person name="Watt R.M."/>
            <person name="Tong W.M."/>
        </authorList>
    </citation>
    <scope>NUCLEOTIDE SEQUENCE</scope>
    <source>
        <strain evidence="1">ATCC 10048</strain>
    </source>
</reference>
<protein>
    <submittedName>
        <fullName evidence="1">HAD hydrolase family protein</fullName>
    </submittedName>
</protein>
<proteinExistence type="predicted"/>
<dbReference type="SFLD" id="SFLDG01140">
    <property type="entry name" value="C2.B:_Phosphomannomutase_and_P"/>
    <property type="match status" value="1"/>
</dbReference>
<dbReference type="Gene3D" id="3.40.50.1000">
    <property type="entry name" value="HAD superfamily/HAD-like"/>
    <property type="match status" value="1"/>
</dbReference>
<dbReference type="GO" id="GO:0016787">
    <property type="term" value="F:hydrolase activity"/>
    <property type="evidence" value="ECO:0007669"/>
    <property type="project" value="UniProtKB-KW"/>
</dbReference>
<evidence type="ECO:0000313" key="2">
    <source>
        <dbReference type="Proteomes" id="UP001072034"/>
    </source>
</evidence>
<name>A0ABT4I402_9ACTO</name>
<organism evidence="1 2">
    <name type="scientific">Actinomyces israelii</name>
    <dbReference type="NCBI Taxonomy" id="1659"/>
    <lineage>
        <taxon>Bacteria</taxon>
        <taxon>Bacillati</taxon>
        <taxon>Actinomycetota</taxon>
        <taxon>Actinomycetes</taxon>
        <taxon>Actinomycetales</taxon>
        <taxon>Actinomycetaceae</taxon>
        <taxon>Actinomyces</taxon>
    </lineage>
</organism>
<keyword evidence="1" id="KW-0378">Hydrolase</keyword>
<dbReference type="PANTHER" id="PTHR10000">
    <property type="entry name" value="PHOSPHOSERINE PHOSPHATASE"/>
    <property type="match status" value="1"/>
</dbReference>
<dbReference type="Gene3D" id="3.30.1240.10">
    <property type="match status" value="1"/>
</dbReference>
<dbReference type="EMBL" id="JAPTMY010000001">
    <property type="protein sequence ID" value="MCZ0856464.1"/>
    <property type="molecule type" value="Genomic_DNA"/>
</dbReference>
<comment type="caution">
    <text evidence="1">The sequence shown here is derived from an EMBL/GenBank/DDBJ whole genome shotgun (WGS) entry which is preliminary data.</text>
</comment>
<sequence>MSSATHAASPPATGVRPPGLRLVAVDMDGTFLGPGLPGTYDRARFAPLRARMREQGVRFVVASGNQEHQIAGYFEGEEGGVALRPDGIVSDNGAIVTAFDAAGHQRLLESSMPAEALAGALSVLGDYPGIGVLGSGPEGAVLPEDQDPELSQLLVRYHTRFRFVPDRASIAAHRVSKLAIVDLRGIDPDLTARLGEALGAAVRAVTSGHESVDLIVAGRHKASGLDLLLDHWGLRRDEAAAFGDSANDAEMLRHVGVGVAMGNASPQAAAAAHHRAPANTEAGVLAVLESWFPER</sequence>